<keyword evidence="1" id="KW-0808">Transferase</keyword>
<evidence type="ECO:0000313" key="1">
    <source>
        <dbReference type="EMBL" id="MTV29524.1"/>
    </source>
</evidence>
<dbReference type="InterPro" id="IPR029063">
    <property type="entry name" value="SAM-dependent_MTases_sf"/>
</dbReference>
<dbReference type="CDD" id="cd02440">
    <property type="entry name" value="AdoMet_MTases"/>
    <property type="match status" value="1"/>
</dbReference>
<name>A0A6N8DLA0_RHOAC</name>
<proteinExistence type="predicted"/>
<sequence length="826" mass="89902">MKIAIFSINASSVEPMVQSAAATVIGAGHSCVRICYWFLDHLPLTALSSAHVPLLTLNDGGFPAAPRLTMEEYIAAGGAIRDFFDLALHDHAVHSWPLTAERLGGESIYYQRLRGIAIKARNILRALAPDAIIVTHGAEPISRAIATESAALAIPVLLLESSFFPGFLALDVGGQHFFPKKSRLARTLPLRMAQSLSSEESARISNFLDEWLRRRASKYEQESSASELERVDRFVSDARGRVAFLPAQLSWDANVLPHLGEYATLWDLYRDVIGRMRDWRIVVKAHPMDTSDAVQRLAKLEHVLVVHEVSIHDLAQRCDLVVALSSNVGLEALMIGKPVVLLGRPYYANLGLTTDINHTSQLPEALQTASAPDRERLSRLLYGLAFEHLMPVGDRDRLNARLDEAKKAGPLAWRSLATLAGCYPESASAYLRTAQRYDALARRNYCDSEIRRELPELQGAAIASAHCECPASATRLPIDFGEVEVSSLAFFTFAATALQAGSRVLHLDCGAGYGGVLLAETAASVDAVDQGDSNIRFAQQAWPHDRVRYHEASAGGWLSAAPAPYDAIVAPQTLEHSYDPKLFMSAAWSALKPGGALLLSTRNADCNPPLGDETSKIRRFACHDLSDLIKQLPNIQDHIVLRQHGPMIGSTHPASSWLVAIAVKSGGFSKALRSLETLLPFVMERKPERRTWRIGADQFSTNIGQHFGAKITYTPDGADGHIVFGPYRKFPAGSYRVLFAIASAADAQPGNTTFTFDVVNANDDMLGQVAFSDMAFMHTERASVTFLHAHADLPLEFRIHVAGAACGAPLVFTGVEVKSLAGGGQA</sequence>
<keyword evidence="1" id="KW-0489">Methyltransferase</keyword>
<accession>A0A6N8DLA0</accession>
<dbReference type="InterPro" id="IPR007833">
    <property type="entry name" value="Capsule_polysaccharide_synth"/>
</dbReference>
<dbReference type="Proteomes" id="UP000439113">
    <property type="component" value="Unassembled WGS sequence"/>
</dbReference>
<dbReference type="GO" id="GO:0015774">
    <property type="term" value="P:polysaccharide transport"/>
    <property type="evidence" value="ECO:0007669"/>
    <property type="project" value="InterPro"/>
</dbReference>
<evidence type="ECO:0000313" key="2">
    <source>
        <dbReference type="Proteomes" id="UP000439113"/>
    </source>
</evidence>
<dbReference type="Gene3D" id="3.40.50.150">
    <property type="entry name" value="Vaccinia Virus protein VP39"/>
    <property type="match status" value="1"/>
</dbReference>
<comment type="caution">
    <text evidence="1">The sequence shown here is derived from an EMBL/GenBank/DDBJ whole genome shotgun (WGS) entry which is preliminary data.</text>
</comment>
<dbReference type="Pfam" id="PF13489">
    <property type="entry name" value="Methyltransf_23"/>
    <property type="match status" value="1"/>
</dbReference>
<organism evidence="1 2">
    <name type="scientific">Rhodoblastus acidophilus</name>
    <name type="common">Rhodopseudomonas acidophila</name>
    <dbReference type="NCBI Taxonomy" id="1074"/>
    <lineage>
        <taxon>Bacteria</taxon>
        <taxon>Pseudomonadati</taxon>
        <taxon>Pseudomonadota</taxon>
        <taxon>Alphaproteobacteria</taxon>
        <taxon>Hyphomicrobiales</taxon>
        <taxon>Rhodoblastaceae</taxon>
        <taxon>Rhodoblastus</taxon>
    </lineage>
</organism>
<dbReference type="InterPro" id="IPR043148">
    <property type="entry name" value="TagF_C"/>
</dbReference>
<dbReference type="OrthoDB" id="543755at2"/>
<dbReference type="Gene3D" id="3.40.50.12580">
    <property type="match status" value="1"/>
</dbReference>
<dbReference type="GO" id="GO:0000271">
    <property type="term" value="P:polysaccharide biosynthetic process"/>
    <property type="evidence" value="ECO:0007669"/>
    <property type="project" value="InterPro"/>
</dbReference>
<gene>
    <name evidence="1" type="ORF">GJ654_00800</name>
</gene>
<dbReference type="EMBL" id="WNKS01000001">
    <property type="protein sequence ID" value="MTV29524.1"/>
    <property type="molecule type" value="Genomic_DNA"/>
</dbReference>
<dbReference type="Pfam" id="PF05159">
    <property type="entry name" value="Capsule_synth"/>
    <property type="match status" value="1"/>
</dbReference>
<dbReference type="AlphaFoldDB" id="A0A6N8DLA0"/>
<dbReference type="GO" id="GO:0032259">
    <property type="term" value="P:methylation"/>
    <property type="evidence" value="ECO:0007669"/>
    <property type="project" value="UniProtKB-KW"/>
</dbReference>
<dbReference type="GO" id="GO:0008168">
    <property type="term" value="F:methyltransferase activity"/>
    <property type="evidence" value="ECO:0007669"/>
    <property type="project" value="UniProtKB-KW"/>
</dbReference>
<reference evidence="1 2" key="1">
    <citation type="submission" date="2019-11" db="EMBL/GenBank/DDBJ databases">
        <title>Whole-genome sequence of a Rhodoblastus acidophilus DSM 142.</title>
        <authorList>
            <person name="Kyndt J.A."/>
            <person name="Meyer T.E."/>
        </authorList>
    </citation>
    <scope>NUCLEOTIDE SEQUENCE [LARGE SCALE GENOMIC DNA]</scope>
    <source>
        <strain evidence="1 2">DSM 142</strain>
    </source>
</reference>
<dbReference type="RefSeq" id="WP_155444192.1">
    <property type="nucleotide sequence ID" value="NZ_JAOQNR010000001.1"/>
</dbReference>
<dbReference type="SUPFAM" id="SSF53335">
    <property type="entry name" value="S-adenosyl-L-methionine-dependent methyltransferases"/>
    <property type="match status" value="1"/>
</dbReference>
<protein>
    <submittedName>
        <fullName evidence="1">Methyltransferase domain-containing protein</fullName>
    </submittedName>
</protein>
<dbReference type="SUPFAM" id="SSF53756">
    <property type="entry name" value="UDP-Glycosyltransferase/glycogen phosphorylase"/>
    <property type="match status" value="1"/>
</dbReference>